<evidence type="ECO:0008006" key="3">
    <source>
        <dbReference type="Google" id="ProtNLM"/>
    </source>
</evidence>
<protein>
    <recommendedName>
        <fullName evidence="3">TniQ protein</fullName>
    </recommendedName>
</protein>
<gene>
    <name evidence="1" type="ORF">ABIA69_000900</name>
</gene>
<sequence length="368" mass="42888">MRVKPVNHPRLNRFGLLNAKFSKGVLCLITWSNNWISDNESFWSILAKFKLANVVDSIFIKNEYVKRTPAVLNDYLAVFLPDNFDYNALSEQLGLNLIYYFENQIDCLGLSNVNQSAIKELFVENLRYCPLCIKSGFHSNLYQLKNIACCPYHKTTVLRETCENCNSSINIYSAIMDYANYHCKCGKQLAESNDFGVMKDFWYQAAKQSIKEKIVLEKQYLILDKPLGVSFNTHNNTYVSNFKRSYRINNAHKNEYKRDKIDSICVYKCFLRRIRRSCLKKCIKKHYKQGLVANLCFQCRAYIKLRNQFELIKNEWDLYYAVGGITLNPRSSVLFNSATLTNINSHLKQADLLDPASFNIQMYAYFIV</sequence>
<proteinExistence type="predicted"/>
<dbReference type="EMBL" id="JBEPSB010000002">
    <property type="protein sequence ID" value="MET4559757.1"/>
    <property type="molecule type" value="Genomic_DNA"/>
</dbReference>
<accession>A0ABV2PFN7</accession>
<keyword evidence="2" id="KW-1185">Reference proteome</keyword>
<comment type="caution">
    <text evidence="1">The sequence shown here is derived from an EMBL/GenBank/DDBJ whole genome shotgun (WGS) entry which is preliminary data.</text>
</comment>
<organism evidence="1 2">
    <name type="scientific">Lysinibacillus parviboronicapiens</name>
    <dbReference type="NCBI Taxonomy" id="436516"/>
    <lineage>
        <taxon>Bacteria</taxon>
        <taxon>Bacillati</taxon>
        <taxon>Bacillota</taxon>
        <taxon>Bacilli</taxon>
        <taxon>Bacillales</taxon>
        <taxon>Bacillaceae</taxon>
        <taxon>Lysinibacillus</taxon>
    </lineage>
</organism>
<evidence type="ECO:0000313" key="1">
    <source>
        <dbReference type="EMBL" id="MET4559757.1"/>
    </source>
</evidence>
<evidence type="ECO:0000313" key="2">
    <source>
        <dbReference type="Proteomes" id="UP001549363"/>
    </source>
</evidence>
<reference evidence="1 2" key="1">
    <citation type="submission" date="2024-06" db="EMBL/GenBank/DDBJ databases">
        <title>Sorghum-associated microbial communities from plants grown in Nebraska, USA.</title>
        <authorList>
            <person name="Schachtman D."/>
        </authorList>
    </citation>
    <scope>NUCLEOTIDE SEQUENCE [LARGE SCALE GENOMIC DNA]</scope>
    <source>
        <strain evidence="1 2">736</strain>
    </source>
</reference>
<name>A0ABV2PFN7_9BACI</name>
<dbReference type="Proteomes" id="UP001549363">
    <property type="component" value="Unassembled WGS sequence"/>
</dbReference>